<keyword evidence="5" id="KW-1185">Reference proteome</keyword>
<dbReference type="Proteomes" id="UP000830835">
    <property type="component" value="Unassembled WGS sequence"/>
</dbReference>
<feature type="signal peptide" evidence="2">
    <location>
        <begin position="1"/>
        <end position="26"/>
    </location>
</feature>
<organism evidence="4 5">
    <name type="scientific">Thermostichus vulcanus str. 'Rupite'</name>
    <dbReference type="NCBI Taxonomy" id="2813851"/>
    <lineage>
        <taxon>Bacteria</taxon>
        <taxon>Bacillati</taxon>
        <taxon>Cyanobacteriota</taxon>
        <taxon>Cyanophyceae</taxon>
        <taxon>Thermostichales</taxon>
        <taxon>Thermostichaceae</taxon>
        <taxon>Thermostichus</taxon>
    </lineage>
</organism>
<evidence type="ECO:0000256" key="2">
    <source>
        <dbReference type="SAM" id="SignalP"/>
    </source>
</evidence>
<reference evidence="4" key="1">
    <citation type="submission" date="2021-02" db="EMBL/GenBank/DDBJ databases">
        <title>The CRISPR/cas machinery reduction and long-range gene transfer in the hot spring cyanobacterium Synechococcus.</title>
        <authorList>
            <person name="Dvorak P."/>
            <person name="Jahodarova E."/>
            <person name="Hasler P."/>
            <person name="Poulickova A."/>
        </authorList>
    </citation>
    <scope>NUCLEOTIDE SEQUENCE</scope>
    <source>
        <strain evidence="4">Rupite</strain>
    </source>
</reference>
<evidence type="ECO:0000256" key="1">
    <source>
        <dbReference type="SAM" id="MobiDB-lite"/>
    </source>
</evidence>
<feature type="domain" description="Phosphodiester glycosidase" evidence="3">
    <location>
        <begin position="212"/>
        <end position="350"/>
    </location>
</feature>
<dbReference type="Pfam" id="PF09992">
    <property type="entry name" value="NAGPA"/>
    <property type="match status" value="1"/>
</dbReference>
<name>A0ABT0C6Q0_THEVL</name>
<keyword evidence="4" id="KW-0326">Glycosidase</keyword>
<comment type="caution">
    <text evidence="4">The sequence shown here is derived from an EMBL/GenBank/DDBJ whole genome shotgun (WGS) entry which is preliminary data.</text>
</comment>
<accession>A0ABT0C6Q0</accession>
<feature type="region of interest" description="Disordered" evidence="1">
    <location>
        <begin position="359"/>
        <end position="378"/>
    </location>
</feature>
<dbReference type="PANTHER" id="PTHR40446">
    <property type="entry name" value="N-ACETYLGLUCOSAMINE-1-PHOSPHODIESTER ALPHA-N-ACETYLGLUCOSAMINIDASE"/>
    <property type="match status" value="1"/>
</dbReference>
<gene>
    <name evidence="4" type="ORF">JX360_00870</name>
</gene>
<feature type="chain" id="PRO_5046387923" evidence="2">
    <location>
        <begin position="27"/>
        <end position="395"/>
    </location>
</feature>
<evidence type="ECO:0000313" key="5">
    <source>
        <dbReference type="Proteomes" id="UP000830835"/>
    </source>
</evidence>
<evidence type="ECO:0000259" key="3">
    <source>
        <dbReference type="Pfam" id="PF09992"/>
    </source>
</evidence>
<proteinExistence type="predicted"/>
<dbReference type="GO" id="GO:0016798">
    <property type="term" value="F:hydrolase activity, acting on glycosyl bonds"/>
    <property type="evidence" value="ECO:0007669"/>
    <property type="project" value="UniProtKB-KW"/>
</dbReference>
<sequence length="395" mass="42361">MQAIRRGVVGVAVGLLSLLHSLAAQAQMIPVRTVQGIHVYQEETWVGGNRIPVSILTLSPSAGRLRPIWAEPTGLVGLGELTSFARERGALAAINGGFFNRNTRQPLGAIRLDGRWISSPILGRGVVAWSDQGSVRFGRLRMQAELRNGIGDRIPLMGINTGYIVAGISQFTPDWGSIYTTQTDNETLLLVQADRVQAILSAGLASSVSVPIPVGGYVLAARELEGSLEAQKLVVGDRLSLHLTVDPPELEAYPHLLGAGPLLLLDGQVVLDAELERFQPTFRAQRAARSAIGQLDSGHLLWVTAGNAQESQGLTLLEMAQLMQQLGCRHALNLDGGNSSTLVLEGEAINLERRFLEASNPENATGHETDNGLPGSRRILPRVHNGLGFFPTTAQ</sequence>
<dbReference type="PANTHER" id="PTHR40446:SF2">
    <property type="entry name" value="N-ACETYLGLUCOSAMINE-1-PHOSPHODIESTER ALPHA-N-ACETYLGLUCOSAMINIDASE"/>
    <property type="match status" value="1"/>
</dbReference>
<keyword evidence="4" id="KW-0378">Hydrolase</keyword>
<keyword evidence="2" id="KW-0732">Signal</keyword>
<evidence type="ECO:0000313" key="4">
    <source>
        <dbReference type="EMBL" id="MCJ2541468.1"/>
    </source>
</evidence>
<dbReference type="EMBL" id="JAFIRA010000001">
    <property type="protein sequence ID" value="MCJ2541468.1"/>
    <property type="molecule type" value="Genomic_DNA"/>
</dbReference>
<dbReference type="InterPro" id="IPR018711">
    <property type="entry name" value="NAGPA"/>
</dbReference>
<protein>
    <submittedName>
        <fullName evidence="4">Phosphodiester glycosidase family protein</fullName>
    </submittedName>
</protein>